<accession>A0ABV3XT43</accession>
<dbReference type="Proteomes" id="UP001560019">
    <property type="component" value="Unassembled WGS sequence"/>
</dbReference>
<evidence type="ECO:0000313" key="1">
    <source>
        <dbReference type="EMBL" id="MEX5728492.1"/>
    </source>
</evidence>
<sequence>MMLPYRPAQRFKQGEYLACAKVQPDMQKYLRPFFIIPPPKERDPEKGRPLTPDEIAYVSGERIGKHWPLYPAYLDAQYVLPALGDGGLVRLFQVAWARNKNLIAVAPACDILNPIWRQLVQQQTPRLAIHLPFEDFDPKALEEGLKSLGVSAQDCEIFVDYTGSVDLGMESAAEAVAGGLEMVGAVAPWGGVVFQASNFPTTNPAEENGDYEVARYEWTIYKRLLSECSIPNDRLGFSDFGADCGKIAFPKKGGGGRPIPHVRYTTAQSTVVIRGASTGQQSPNMTKVLNRLIDRPDFAGQAYSYADRRMWEAAKGIISPGNPSIWREWNMAHHMTRVLRDLGAMAGVEFEEGPVTAVAEQASLFEKIDEY</sequence>
<organism evidence="1 2">
    <name type="scientific">Rhodovulum iodosum</name>
    <dbReference type="NCBI Taxonomy" id="68291"/>
    <lineage>
        <taxon>Bacteria</taxon>
        <taxon>Pseudomonadati</taxon>
        <taxon>Pseudomonadota</taxon>
        <taxon>Alphaproteobacteria</taxon>
        <taxon>Rhodobacterales</taxon>
        <taxon>Paracoccaceae</taxon>
        <taxon>Rhodovulum</taxon>
    </lineage>
</organism>
<reference evidence="1 2" key="1">
    <citation type="submission" date="2024-06" db="EMBL/GenBank/DDBJ databases">
        <title>Genome of Rhodovulum iodosum, a marine photoferrotroph.</title>
        <authorList>
            <person name="Bianchini G."/>
            <person name="Nikeleit V."/>
            <person name="Kappler A."/>
            <person name="Bryce C."/>
            <person name="Sanchez-Baracaldo P."/>
        </authorList>
    </citation>
    <scope>NUCLEOTIDE SEQUENCE [LARGE SCALE GENOMIC DNA]</scope>
    <source>
        <strain evidence="1 2">UT/N1</strain>
    </source>
</reference>
<comment type="caution">
    <text evidence="1">The sequence shown here is derived from an EMBL/GenBank/DDBJ whole genome shotgun (WGS) entry which is preliminary data.</text>
</comment>
<gene>
    <name evidence="1" type="ORF">Ga0609869_001845</name>
</gene>
<protein>
    <submittedName>
        <fullName evidence="1">Uncharacterized protein</fullName>
    </submittedName>
</protein>
<dbReference type="Pfam" id="PF14350">
    <property type="entry name" value="Beta_protein"/>
    <property type="match status" value="1"/>
</dbReference>
<dbReference type="InterPro" id="IPR025683">
    <property type="entry name" value="Protein_beta"/>
</dbReference>
<evidence type="ECO:0000313" key="2">
    <source>
        <dbReference type="Proteomes" id="UP001560019"/>
    </source>
</evidence>
<proteinExistence type="predicted"/>
<dbReference type="EMBL" id="JBEHHI010000002">
    <property type="protein sequence ID" value="MEX5728492.1"/>
    <property type="molecule type" value="Genomic_DNA"/>
</dbReference>
<name>A0ABV3XT43_9RHOB</name>
<dbReference type="RefSeq" id="WP_125403146.1">
    <property type="nucleotide sequence ID" value="NZ_JBEHHI010000002.1"/>
</dbReference>
<keyword evidence="2" id="KW-1185">Reference proteome</keyword>